<keyword evidence="6 10" id="KW-0378">Hydrolase</keyword>
<accession>A0AAN5YV91</accession>
<feature type="region of interest" description="Disordered" evidence="11">
    <location>
        <begin position="94"/>
        <end position="118"/>
    </location>
</feature>
<keyword evidence="9 10" id="KW-0624">Polysaccharide degradation</keyword>
<dbReference type="EC" id="3.2.1.132" evidence="10"/>
<dbReference type="Pfam" id="PF07335">
    <property type="entry name" value="Glyco_hydro_75"/>
    <property type="match status" value="1"/>
</dbReference>
<dbReference type="InterPro" id="IPR009939">
    <property type="entry name" value="Chitosanase_fungal"/>
</dbReference>
<dbReference type="GO" id="GO:0016977">
    <property type="term" value="F:chitosanase activity"/>
    <property type="evidence" value="ECO:0007669"/>
    <property type="project" value="UniProtKB-EC"/>
</dbReference>
<evidence type="ECO:0000256" key="6">
    <source>
        <dbReference type="ARBA" id="ARBA00022801"/>
    </source>
</evidence>
<dbReference type="EMBL" id="JAAAPU010000018">
    <property type="protein sequence ID" value="KAF4207477.1"/>
    <property type="molecule type" value="Genomic_DNA"/>
</dbReference>
<reference evidence="12" key="2">
    <citation type="submission" date="2020-04" db="EMBL/GenBank/DDBJ databases">
        <authorList>
            <person name="Santos R.A.C."/>
            <person name="Steenwyk J.L."/>
            <person name="Rivero-Menendez O."/>
            <person name="Mead M.E."/>
            <person name="Silva L.P."/>
            <person name="Bastos R.W."/>
            <person name="Alastruey-Izquierdo A."/>
            <person name="Goldman G.H."/>
            <person name="Rokas A."/>
        </authorList>
    </citation>
    <scope>NUCLEOTIDE SEQUENCE</scope>
    <source>
        <strain evidence="12">CNM-CM8927</strain>
    </source>
</reference>
<evidence type="ECO:0000256" key="5">
    <source>
        <dbReference type="ARBA" id="ARBA00022729"/>
    </source>
</evidence>
<protein>
    <recommendedName>
        <fullName evidence="10">Endo-chitosanase</fullName>
        <ecNumber evidence="10">3.2.1.132</ecNumber>
    </recommendedName>
</protein>
<feature type="compositionally biased region" description="Acidic residues" evidence="11">
    <location>
        <begin position="275"/>
        <end position="288"/>
    </location>
</feature>
<dbReference type="GO" id="GO:0005576">
    <property type="term" value="C:extracellular region"/>
    <property type="evidence" value="ECO:0007669"/>
    <property type="project" value="UniProtKB-SubCell"/>
</dbReference>
<organism evidence="12 13">
    <name type="scientific">Aspergillus lentulus</name>
    <dbReference type="NCBI Taxonomy" id="293939"/>
    <lineage>
        <taxon>Eukaryota</taxon>
        <taxon>Fungi</taxon>
        <taxon>Dikarya</taxon>
        <taxon>Ascomycota</taxon>
        <taxon>Pezizomycotina</taxon>
        <taxon>Eurotiomycetes</taxon>
        <taxon>Eurotiomycetidae</taxon>
        <taxon>Eurotiales</taxon>
        <taxon>Aspergillaceae</taxon>
        <taxon>Aspergillus</taxon>
        <taxon>Aspergillus subgen. Fumigati</taxon>
    </lineage>
</organism>
<feature type="signal peptide" evidence="10">
    <location>
        <begin position="1"/>
        <end position="21"/>
    </location>
</feature>
<evidence type="ECO:0000313" key="13">
    <source>
        <dbReference type="Proteomes" id="UP000649114"/>
    </source>
</evidence>
<dbReference type="AlphaFoldDB" id="A0AAN5YV91"/>
<evidence type="ECO:0000256" key="8">
    <source>
        <dbReference type="ARBA" id="ARBA00023295"/>
    </source>
</evidence>
<gene>
    <name evidence="12" type="ORF">CNMCM8927_002882</name>
</gene>
<sequence length="321" mass="33938">MRHGSVLVAITATLFASQVIAKNVPSALKALYNKVRRGGDCAGADALQTGFFNTEWSGGHTTYCTKYLPTGKGFYLKGPGSDLANMDIDCDGEQSRGDGRCGSSTDTQGQTRWGLKHPGKHGVRDLNANIHPYVVLGNEGSYSPTFDPRTVGVEPLSIVAVVCGDKLVYGVWGDTNGDDNEHPMVGEASLALATACYGSTISGNSGHDEADVLYIAFAGKEAVPARAKWDADSYEAFEESITEQGDMLVAQLFGDKSTVTAGSDPHRTSTSSIDSDSDSDNSDNDDDNSEHNPKSGGTLWSTIPRVCHIILVALIALIALA</sequence>
<comment type="similarity">
    <text evidence="3 10">Belongs to the glycosyl hydrolase 75 family.</text>
</comment>
<feature type="chain" id="PRO_5042668751" description="Endo-chitosanase" evidence="10">
    <location>
        <begin position="22"/>
        <end position="321"/>
    </location>
</feature>
<feature type="region of interest" description="Disordered" evidence="11">
    <location>
        <begin position="259"/>
        <end position="297"/>
    </location>
</feature>
<evidence type="ECO:0000256" key="3">
    <source>
        <dbReference type="ARBA" id="ARBA00007799"/>
    </source>
</evidence>
<keyword evidence="7" id="KW-0119">Carbohydrate metabolism</keyword>
<evidence type="ECO:0000256" key="10">
    <source>
        <dbReference type="RuleBase" id="RU361208"/>
    </source>
</evidence>
<dbReference type="GO" id="GO:0000272">
    <property type="term" value="P:polysaccharide catabolic process"/>
    <property type="evidence" value="ECO:0007669"/>
    <property type="project" value="UniProtKB-KW"/>
</dbReference>
<evidence type="ECO:0000313" key="12">
    <source>
        <dbReference type="EMBL" id="KAF4207477.1"/>
    </source>
</evidence>
<comment type="function">
    <text evidence="10">Chitosanase catalyzing the endo-type cleavage of chitosan, the deacylated form of chitin. Chitosanase may be crucial in the degradation of the deacetylated portion of chitin in the fungal cell wall.</text>
</comment>
<name>A0AAN5YV91_ASPLE</name>
<reference evidence="12" key="1">
    <citation type="journal article" date="2020" name="bioRxiv">
        <title>Genomic and phenotypic heterogeneity of clinical isolates of the human pathogens Aspergillus fumigatus, Aspergillus lentulus and Aspergillus fumigatiaffinis.</title>
        <authorList>
            <person name="dos Santos R.A.C."/>
            <person name="Steenwyk J.L."/>
            <person name="Rivero-Menendez O."/>
            <person name="Mead M.E."/>
            <person name="Silva L.P."/>
            <person name="Bastos R.W."/>
            <person name="Alastruey-Izquierdo A."/>
            <person name="Goldman G.H."/>
            <person name="Rokas A."/>
        </authorList>
    </citation>
    <scope>NUCLEOTIDE SEQUENCE</scope>
    <source>
        <strain evidence="12">CNM-CM8927</strain>
    </source>
</reference>
<feature type="compositionally biased region" description="Polar residues" evidence="11">
    <location>
        <begin position="102"/>
        <end position="111"/>
    </location>
</feature>
<comment type="caution">
    <text evidence="12">The sequence shown here is derived from an EMBL/GenBank/DDBJ whole genome shotgun (WGS) entry which is preliminary data.</text>
</comment>
<evidence type="ECO:0000256" key="9">
    <source>
        <dbReference type="ARBA" id="ARBA00023326"/>
    </source>
</evidence>
<dbReference type="Proteomes" id="UP000649114">
    <property type="component" value="Unassembled WGS sequence"/>
</dbReference>
<evidence type="ECO:0000256" key="1">
    <source>
        <dbReference type="ARBA" id="ARBA00000405"/>
    </source>
</evidence>
<evidence type="ECO:0000256" key="2">
    <source>
        <dbReference type="ARBA" id="ARBA00004613"/>
    </source>
</evidence>
<evidence type="ECO:0000256" key="4">
    <source>
        <dbReference type="ARBA" id="ARBA00022525"/>
    </source>
</evidence>
<dbReference type="PANTHER" id="PTHR42061">
    <property type="entry name" value="ENDO-CHITOSANASE"/>
    <property type="match status" value="1"/>
</dbReference>
<evidence type="ECO:0000256" key="11">
    <source>
        <dbReference type="SAM" id="MobiDB-lite"/>
    </source>
</evidence>
<dbReference type="PANTHER" id="PTHR42061:SF6">
    <property type="entry name" value="ENDO-CHITOSANASE"/>
    <property type="match status" value="1"/>
</dbReference>
<evidence type="ECO:0000256" key="7">
    <source>
        <dbReference type="ARBA" id="ARBA00023277"/>
    </source>
</evidence>
<comment type="subcellular location">
    <subcellularLocation>
        <location evidence="2 10">Secreted</location>
    </subcellularLocation>
</comment>
<keyword evidence="4" id="KW-0964">Secreted</keyword>
<keyword evidence="5 10" id="KW-0732">Signal</keyword>
<proteinExistence type="inferred from homology"/>
<keyword evidence="8 10" id="KW-0326">Glycosidase</keyword>
<comment type="catalytic activity">
    <reaction evidence="1 10">
        <text>Endohydrolysis of beta-(1-&gt;4)-linkages between D-glucosamine residues in a partly acetylated chitosan.</text>
        <dbReference type="EC" id="3.2.1.132"/>
    </reaction>
</comment>